<gene>
    <name evidence="1" type="ORF">C8E97_2480</name>
</gene>
<dbReference type="Gene3D" id="2.160.20.80">
    <property type="entry name" value="E3 ubiquitin-protein ligase SopA"/>
    <property type="match status" value="1"/>
</dbReference>
<comment type="caution">
    <text evidence="1">The sequence shown here is derived from an EMBL/GenBank/DDBJ whole genome shotgun (WGS) entry which is preliminary data.</text>
</comment>
<sequence>MAERGRGAPTPPTDTTVHDRDWAVNEITGGRYERTAFVDVDMADLLNQGSTSTGCVFRGVFSHVDLTDAWLHGADFTQADLPGIDPTTVTLTVARIEPAQAIALALGLRVG</sequence>
<dbReference type="SUPFAM" id="SSF141571">
    <property type="entry name" value="Pentapeptide repeat-like"/>
    <property type="match status" value="1"/>
</dbReference>
<dbReference type="OrthoDB" id="2579959at2"/>
<proteinExistence type="predicted"/>
<dbReference type="Pfam" id="PF00805">
    <property type="entry name" value="Pentapeptide"/>
    <property type="match status" value="1"/>
</dbReference>
<dbReference type="Proteomes" id="UP000282084">
    <property type="component" value="Unassembled WGS sequence"/>
</dbReference>
<protein>
    <submittedName>
        <fullName evidence="1">Pentapeptide repeat protein</fullName>
    </submittedName>
</protein>
<keyword evidence="2" id="KW-1185">Reference proteome</keyword>
<dbReference type="RefSeq" id="WP_121004799.1">
    <property type="nucleotide sequence ID" value="NZ_RBXO01000001.1"/>
</dbReference>
<reference evidence="1 2" key="1">
    <citation type="submission" date="2018-10" db="EMBL/GenBank/DDBJ databases">
        <title>Sequencing the genomes of 1000 actinobacteria strains.</title>
        <authorList>
            <person name="Klenk H.-P."/>
        </authorList>
    </citation>
    <scope>NUCLEOTIDE SEQUENCE [LARGE SCALE GENOMIC DNA]</scope>
    <source>
        <strain evidence="1 2">DSM 43800</strain>
    </source>
</reference>
<accession>A0A495VXH2</accession>
<evidence type="ECO:0000313" key="1">
    <source>
        <dbReference type="EMBL" id="RKT53894.1"/>
    </source>
</evidence>
<dbReference type="EMBL" id="RBXO01000001">
    <property type="protein sequence ID" value="RKT53894.1"/>
    <property type="molecule type" value="Genomic_DNA"/>
</dbReference>
<dbReference type="AlphaFoldDB" id="A0A495VXH2"/>
<organism evidence="1 2">
    <name type="scientific">Saccharothrix australiensis</name>
    <dbReference type="NCBI Taxonomy" id="2072"/>
    <lineage>
        <taxon>Bacteria</taxon>
        <taxon>Bacillati</taxon>
        <taxon>Actinomycetota</taxon>
        <taxon>Actinomycetes</taxon>
        <taxon>Pseudonocardiales</taxon>
        <taxon>Pseudonocardiaceae</taxon>
        <taxon>Saccharothrix</taxon>
    </lineage>
</organism>
<evidence type="ECO:0000313" key="2">
    <source>
        <dbReference type="Proteomes" id="UP000282084"/>
    </source>
</evidence>
<dbReference type="InterPro" id="IPR001646">
    <property type="entry name" value="5peptide_repeat"/>
</dbReference>
<name>A0A495VXH2_9PSEU</name>